<sequence length="309" mass="33968">MGGQEHFYMETQGVIVVPRGEGGKMDVFAATQHAAFTQITVHVKRLGGAFGGKVMKIVSLSAITAVSAQKTGKAVRCSLLRGEDMLITGGRHPFLGKYKVGYNSDGSVVVADVVYYSNGGSTLDESGFIMEKALLHMDNGYNIPNLRGRGVVCQTNLPSYTAFRGFGGPQGLTVMESILHEVAVCCGLTPKEVREVNMYREETCYTHTRQPFKPRDMLRCWDTCLDRAAYHQRLRNIQLFNFKFKFEWDSPRIASHVLRVPMASIFIKETNTGSVPNAVPSTASFGTHAVGMAVKVSEGQTPDLWCVDV</sequence>
<dbReference type="InterPro" id="IPR008274">
    <property type="entry name" value="AldOxase/xan_DH_MoCoBD1"/>
</dbReference>
<evidence type="ECO:0008006" key="17">
    <source>
        <dbReference type="Google" id="ProtNLM"/>
    </source>
</evidence>
<proteinExistence type="inferred from homology"/>
<name>A0A9Q0D8Y3_9TELE</name>
<feature type="domain" description="Aldehyde oxidase/xanthine dehydrogenase first molybdopterin binding" evidence="13">
    <location>
        <begin position="1"/>
        <end position="198"/>
    </location>
</feature>
<evidence type="ECO:0000256" key="5">
    <source>
        <dbReference type="ARBA" id="ARBA00022630"/>
    </source>
</evidence>
<feature type="domain" description="Aldehyde oxidase/xanthine dehydrogenase second molybdopterin binding" evidence="14">
    <location>
        <begin position="253"/>
        <end position="296"/>
    </location>
</feature>
<keyword evidence="16" id="KW-1185">Reference proteome</keyword>
<dbReference type="Proteomes" id="UP001148018">
    <property type="component" value="Unassembled WGS sequence"/>
</dbReference>
<dbReference type="Pfam" id="PF20256">
    <property type="entry name" value="MoCoBD_2"/>
    <property type="match status" value="1"/>
</dbReference>
<dbReference type="AlphaFoldDB" id="A0A9Q0D8Y3"/>
<dbReference type="PANTHER" id="PTHR45444:SF3">
    <property type="entry name" value="XANTHINE DEHYDROGENASE"/>
    <property type="match status" value="1"/>
</dbReference>
<evidence type="ECO:0000256" key="11">
    <source>
        <dbReference type="ARBA" id="ARBA00023014"/>
    </source>
</evidence>
<dbReference type="FunFam" id="3.30.365.10:FF:000003">
    <property type="entry name" value="Aldehyde oxidase 1"/>
    <property type="match status" value="1"/>
</dbReference>
<evidence type="ECO:0000256" key="12">
    <source>
        <dbReference type="ARBA" id="ARBA00034078"/>
    </source>
</evidence>
<keyword evidence="10" id="KW-0408">Iron</keyword>
<evidence type="ECO:0000256" key="3">
    <source>
        <dbReference type="ARBA" id="ARBA00006849"/>
    </source>
</evidence>
<dbReference type="PANTHER" id="PTHR45444">
    <property type="entry name" value="XANTHINE DEHYDROGENASE"/>
    <property type="match status" value="1"/>
</dbReference>
<dbReference type="InterPro" id="IPR037165">
    <property type="entry name" value="AldOxase/xan_DH_Mopterin-bd_sf"/>
</dbReference>
<dbReference type="GO" id="GO:0051537">
    <property type="term" value="F:2 iron, 2 sulfur cluster binding"/>
    <property type="evidence" value="ECO:0007669"/>
    <property type="project" value="UniProtKB-KW"/>
</dbReference>
<evidence type="ECO:0000259" key="14">
    <source>
        <dbReference type="Pfam" id="PF20256"/>
    </source>
</evidence>
<evidence type="ECO:0000259" key="13">
    <source>
        <dbReference type="Pfam" id="PF02738"/>
    </source>
</evidence>
<evidence type="ECO:0000256" key="10">
    <source>
        <dbReference type="ARBA" id="ARBA00023004"/>
    </source>
</evidence>
<comment type="cofactor">
    <cofactor evidence="12">
        <name>[2Fe-2S] cluster</name>
        <dbReference type="ChEBI" id="CHEBI:190135"/>
    </cofactor>
</comment>
<gene>
    <name evidence="15" type="ORF">NHX12_014641</name>
</gene>
<dbReference type="GO" id="GO:0005506">
    <property type="term" value="F:iron ion binding"/>
    <property type="evidence" value="ECO:0007669"/>
    <property type="project" value="InterPro"/>
</dbReference>
<organism evidence="15 16">
    <name type="scientific">Muraenolepis orangiensis</name>
    <name type="common">Patagonian moray cod</name>
    <dbReference type="NCBI Taxonomy" id="630683"/>
    <lineage>
        <taxon>Eukaryota</taxon>
        <taxon>Metazoa</taxon>
        <taxon>Chordata</taxon>
        <taxon>Craniata</taxon>
        <taxon>Vertebrata</taxon>
        <taxon>Euteleostomi</taxon>
        <taxon>Actinopterygii</taxon>
        <taxon>Neopterygii</taxon>
        <taxon>Teleostei</taxon>
        <taxon>Neoteleostei</taxon>
        <taxon>Acanthomorphata</taxon>
        <taxon>Zeiogadaria</taxon>
        <taxon>Gadariae</taxon>
        <taxon>Gadiformes</taxon>
        <taxon>Muraenolepidoidei</taxon>
        <taxon>Muraenolepididae</taxon>
        <taxon>Muraenolepis</taxon>
    </lineage>
</organism>
<protein>
    <recommendedName>
        <fullName evidence="17">Xanthine dehydrogenase</fullName>
    </recommendedName>
</protein>
<keyword evidence="7" id="KW-0479">Metal-binding</keyword>
<comment type="cofactor">
    <cofactor evidence="1">
        <name>Mo-molybdopterin</name>
        <dbReference type="ChEBI" id="CHEBI:71302"/>
    </cofactor>
</comment>
<dbReference type="FunFam" id="3.30.365.10:FF:000001">
    <property type="entry name" value="Xanthine dehydrogenase oxidase"/>
    <property type="match status" value="1"/>
</dbReference>
<evidence type="ECO:0000256" key="6">
    <source>
        <dbReference type="ARBA" id="ARBA00022714"/>
    </source>
</evidence>
<dbReference type="EMBL" id="JANIIK010000119">
    <property type="protein sequence ID" value="KAJ3584145.1"/>
    <property type="molecule type" value="Genomic_DNA"/>
</dbReference>
<dbReference type="InterPro" id="IPR046867">
    <property type="entry name" value="AldOxase/xan_DH_MoCoBD2"/>
</dbReference>
<evidence type="ECO:0000313" key="16">
    <source>
        <dbReference type="Proteomes" id="UP001148018"/>
    </source>
</evidence>
<dbReference type="Pfam" id="PF02738">
    <property type="entry name" value="MoCoBD_1"/>
    <property type="match status" value="1"/>
</dbReference>
<keyword evidence="4" id="KW-0500">Molybdenum</keyword>
<evidence type="ECO:0000256" key="9">
    <source>
        <dbReference type="ARBA" id="ARBA00023002"/>
    </source>
</evidence>
<evidence type="ECO:0000256" key="2">
    <source>
        <dbReference type="ARBA" id="ARBA00001974"/>
    </source>
</evidence>
<evidence type="ECO:0000313" key="15">
    <source>
        <dbReference type="EMBL" id="KAJ3584145.1"/>
    </source>
</evidence>
<comment type="cofactor">
    <cofactor evidence="2">
        <name>FAD</name>
        <dbReference type="ChEBI" id="CHEBI:57692"/>
    </cofactor>
</comment>
<evidence type="ECO:0000256" key="1">
    <source>
        <dbReference type="ARBA" id="ARBA00001924"/>
    </source>
</evidence>
<keyword evidence="11" id="KW-0411">Iron-sulfur</keyword>
<dbReference type="OrthoDB" id="8300278at2759"/>
<dbReference type="InterPro" id="IPR016208">
    <property type="entry name" value="Ald_Oxase/xanthine_DH-like"/>
</dbReference>
<keyword evidence="6" id="KW-0001">2Fe-2S</keyword>
<evidence type="ECO:0000256" key="8">
    <source>
        <dbReference type="ARBA" id="ARBA00022827"/>
    </source>
</evidence>
<dbReference type="SUPFAM" id="SSF56003">
    <property type="entry name" value="Molybdenum cofactor-binding domain"/>
    <property type="match status" value="1"/>
</dbReference>
<reference evidence="15" key="1">
    <citation type="submission" date="2022-07" db="EMBL/GenBank/DDBJ databases">
        <title>Chromosome-level genome of Muraenolepis orangiensis.</title>
        <authorList>
            <person name="Kim J."/>
        </authorList>
    </citation>
    <scope>NUCLEOTIDE SEQUENCE</scope>
    <source>
        <strain evidence="15">KU_S4_2022</strain>
        <tissue evidence="15">Muscle</tissue>
    </source>
</reference>
<comment type="caution">
    <text evidence="15">The sequence shown here is derived from an EMBL/GenBank/DDBJ whole genome shotgun (WGS) entry which is preliminary data.</text>
</comment>
<keyword evidence="5" id="KW-0285">Flavoprotein</keyword>
<keyword evidence="9" id="KW-0560">Oxidoreductase</keyword>
<dbReference type="Gene3D" id="3.30.365.10">
    <property type="entry name" value="Aldehyde oxidase/xanthine dehydrogenase, molybdopterin binding domain"/>
    <property type="match status" value="3"/>
</dbReference>
<comment type="similarity">
    <text evidence="3">Belongs to the xanthine dehydrogenase family.</text>
</comment>
<evidence type="ECO:0000256" key="4">
    <source>
        <dbReference type="ARBA" id="ARBA00022505"/>
    </source>
</evidence>
<evidence type="ECO:0000256" key="7">
    <source>
        <dbReference type="ARBA" id="ARBA00022723"/>
    </source>
</evidence>
<accession>A0A9Q0D8Y3</accession>
<keyword evidence="8" id="KW-0274">FAD</keyword>
<dbReference type="GO" id="GO:0016491">
    <property type="term" value="F:oxidoreductase activity"/>
    <property type="evidence" value="ECO:0007669"/>
    <property type="project" value="UniProtKB-KW"/>
</dbReference>